<dbReference type="EMBL" id="MLQM01000177">
    <property type="protein sequence ID" value="OHU96449.1"/>
    <property type="molecule type" value="Genomic_DNA"/>
</dbReference>
<gene>
    <name evidence="5" type="ORF">BKN37_22675</name>
    <name evidence="6" type="ORF">C1Y40_05198</name>
</gene>
<dbReference type="GO" id="GO:0016705">
    <property type="term" value="F:oxidoreductase activity, acting on paired donors, with incorporation or reduction of molecular oxygen"/>
    <property type="evidence" value="ECO:0007669"/>
    <property type="project" value="InterPro"/>
</dbReference>
<reference evidence="5 7" key="1">
    <citation type="submission" date="2016-10" db="EMBL/GenBank/DDBJ databases">
        <title>Genome sequence of Mycobacterium talmonii.</title>
        <authorList>
            <person name="Greninger A.L."/>
            <person name="Elliott B."/>
            <person name="Vasireddy S."/>
            <person name="Vasireddy R."/>
        </authorList>
    </citation>
    <scope>NUCLEOTIDE SEQUENCE [LARGE SCALE GENOMIC DNA]</scope>
    <source>
        <strain evidence="5">MO-5499</strain>
        <strain evidence="7">NE-TNMC-100812</strain>
    </source>
</reference>
<comment type="caution">
    <text evidence="5">The sequence shown here is derived from an EMBL/GenBank/DDBJ whole genome shotgun (WGS) entry which is preliminary data.</text>
</comment>
<reference evidence="6 8" key="2">
    <citation type="journal article" date="2017" name="Int. J. Syst. Evol. Microbiol.">
        <title>Mycobacterium talmoniae sp. nov., a slowly growing mycobacterium isolated from human respiratory samples.</title>
        <authorList>
            <person name="Davidson R.M."/>
            <person name="DeGroote M.A."/>
            <person name="Marola J.L."/>
            <person name="Buss S."/>
            <person name="Jones V."/>
            <person name="McNeil M.R."/>
            <person name="Freifeld A.G."/>
            <person name="Elaine Epperson L."/>
            <person name="Hasan N.A."/>
            <person name="Jackson M."/>
            <person name="Iwen P.C."/>
            <person name="Salfinger M."/>
            <person name="Strong M."/>
        </authorList>
    </citation>
    <scope>NUCLEOTIDE SEQUENCE [LARGE SCALE GENOMIC DNA]</scope>
    <source>
        <strain evidence="6 8">ATCC BAA-2683</strain>
    </source>
</reference>
<protein>
    <submittedName>
        <fullName evidence="6">Cytochrome P450 132</fullName>
        <ecNumber evidence="6">1.14.-.-</ecNumber>
    </submittedName>
</protein>
<dbReference type="PANTHER" id="PTHR24305:SF166">
    <property type="entry name" value="CYTOCHROME P450 12A4, MITOCHONDRIAL-RELATED"/>
    <property type="match status" value="1"/>
</dbReference>
<dbReference type="GO" id="GO:0004497">
    <property type="term" value="F:monooxygenase activity"/>
    <property type="evidence" value="ECO:0007669"/>
    <property type="project" value="UniProtKB-KW"/>
</dbReference>
<proteinExistence type="inferred from homology"/>
<dbReference type="SUPFAM" id="SSF48264">
    <property type="entry name" value="Cytochrome P450"/>
    <property type="match status" value="1"/>
</dbReference>
<dbReference type="InterPro" id="IPR036396">
    <property type="entry name" value="Cyt_P450_sf"/>
</dbReference>
<evidence type="ECO:0000313" key="6">
    <source>
        <dbReference type="EMBL" id="PQM44645.1"/>
    </source>
</evidence>
<keyword evidence="7" id="KW-1185">Reference proteome</keyword>
<evidence type="ECO:0000313" key="5">
    <source>
        <dbReference type="EMBL" id="OHU96449.1"/>
    </source>
</evidence>
<evidence type="ECO:0000256" key="4">
    <source>
        <dbReference type="RuleBase" id="RU000461"/>
    </source>
</evidence>
<dbReference type="InterPro" id="IPR017972">
    <property type="entry name" value="Cyt_P450_CS"/>
</dbReference>
<dbReference type="GO" id="GO:0005506">
    <property type="term" value="F:iron ion binding"/>
    <property type="evidence" value="ECO:0007669"/>
    <property type="project" value="InterPro"/>
</dbReference>
<evidence type="ECO:0000256" key="1">
    <source>
        <dbReference type="ARBA" id="ARBA00001971"/>
    </source>
</evidence>
<dbReference type="InterPro" id="IPR002401">
    <property type="entry name" value="Cyt_P450_E_grp-I"/>
</dbReference>
<keyword evidence="3 4" id="KW-0408">Iron</keyword>
<name>A0A1S1N5N4_9MYCO</name>
<dbReference type="Gene3D" id="1.10.630.10">
    <property type="entry name" value="Cytochrome P450"/>
    <property type="match status" value="1"/>
</dbReference>
<dbReference type="PANTHER" id="PTHR24305">
    <property type="entry name" value="CYTOCHROME P450"/>
    <property type="match status" value="1"/>
</dbReference>
<dbReference type="Pfam" id="PF00067">
    <property type="entry name" value="p450"/>
    <property type="match status" value="1"/>
</dbReference>
<dbReference type="GO" id="GO:0020037">
    <property type="term" value="F:heme binding"/>
    <property type="evidence" value="ECO:0007669"/>
    <property type="project" value="InterPro"/>
</dbReference>
<evidence type="ECO:0000313" key="7">
    <source>
        <dbReference type="Proteomes" id="UP000179734"/>
    </source>
</evidence>
<organism evidence="5 7">
    <name type="scientific">Mycobacterium talmoniae</name>
    <dbReference type="NCBI Taxonomy" id="1858794"/>
    <lineage>
        <taxon>Bacteria</taxon>
        <taxon>Bacillati</taxon>
        <taxon>Actinomycetota</taxon>
        <taxon>Actinomycetes</taxon>
        <taxon>Mycobacteriales</taxon>
        <taxon>Mycobacteriaceae</taxon>
        <taxon>Mycobacterium</taxon>
    </lineage>
</organism>
<dbReference type="EC" id="1.14.-.-" evidence="6"/>
<dbReference type="RefSeq" id="WP_071029195.1">
    <property type="nucleotide sequence ID" value="NZ_MLQM01000177.1"/>
</dbReference>
<keyword evidence="3 4" id="KW-0479">Metal-binding</keyword>
<keyword evidence="3 4" id="KW-0349">Heme</keyword>
<feature type="binding site" description="axial binding residue" evidence="3">
    <location>
        <position position="376"/>
    </location>
    <ligand>
        <name>heme</name>
        <dbReference type="ChEBI" id="CHEBI:30413"/>
    </ligand>
    <ligandPart>
        <name>Fe</name>
        <dbReference type="ChEBI" id="CHEBI:18248"/>
    </ligandPart>
</feature>
<dbReference type="EMBL" id="PPEA01000745">
    <property type="protein sequence ID" value="PQM44645.1"/>
    <property type="molecule type" value="Genomic_DNA"/>
</dbReference>
<evidence type="ECO:0000313" key="8">
    <source>
        <dbReference type="Proteomes" id="UP000238296"/>
    </source>
</evidence>
<dbReference type="Proteomes" id="UP000179734">
    <property type="component" value="Unassembled WGS sequence"/>
</dbReference>
<accession>A0A1S1N5N4</accession>
<dbReference type="PRINTS" id="PR00385">
    <property type="entry name" value="P450"/>
</dbReference>
<comment type="similarity">
    <text evidence="2 4">Belongs to the cytochrome P450 family.</text>
</comment>
<dbReference type="InterPro" id="IPR050121">
    <property type="entry name" value="Cytochrome_P450_monoxygenase"/>
</dbReference>
<keyword evidence="4" id="KW-0503">Monooxygenase</keyword>
<dbReference type="InterPro" id="IPR001128">
    <property type="entry name" value="Cyt_P450"/>
</dbReference>
<evidence type="ECO:0000256" key="3">
    <source>
        <dbReference type="PIRSR" id="PIRSR602401-1"/>
    </source>
</evidence>
<dbReference type="PROSITE" id="PS00086">
    <property type="entry name" value="CYTOCHROME_P450"/>
    <property type="match status" value="1"/>
</dbReference>
<sequence length="439" mass="47713">MLRDPLAGYAAVHRDYGDAVRIPLTPKHTFFLLSRPEHAEHVLVAHQDRYVKAFTYRPLKAFLGDGLLTSEGATWQRHRRLIQPVFNHRHVQSFAPAIVAAARRRIGRWTPGCSIDVGAEMRTLTMDVIGRVLFGADLAADAESVGRAVTRLQRAAIAASLLPNLGSVQRTRAVVTHLVPGLGRAATTLETLVARIIDARIAAPHREPNDLLDLLLAAGAGEQPLSRDEVHDEVMTLVLAGHETTANTLTWAVTLLSRYPAAWDRLAAEVADVLGERDATAADLEGLPWTQAVVSETMRLYPPAWTIERDAVVADTIAGVRVAAGDTVVISPYLLHRNSEFWPNPEGFDPRRFLPENADNRPRYAFLPFGGGRRICVGAGLAQLEATLALATMTQSARVDLLPAAPVRARADVTVHPHRPVIATVTVAADAPRRVGAAH</sequence>
<evidence type="ECO:0000256" key="2">
    <source>
        <dbReference type="ARBA" id="ARBA00010617"/>
    </source>
</evidence>
<dbReference type="AlphaFoldDB" id="A0A1S1N5N4"/>
<comment type="cofactor">
    <cofactor evidence="1 3">
        <name>heme</name>
        <dbReference type="ChEBI" id="CHEBI:30413"/>
    </cofactor>
</comment>
<dbReference type="Proteomes" id="UP000238296">
    <property type="component" value="Unassembled WGS sequence"/>
</dbReference>
<keyword evidence="4 6" id="KW-0560">Oxidoreductase</keyword>
<dbReference type="PRINTS" id="PR00463">
    <property type="entry name" value="EP450I"/>
</dbReference>
<reference evidence="6" key="3">
    <citation type="submission" date="2018-01" db="EMBL/GenBank/DDBJ databases">
        <authorList>
            <person name="Gaut B.S."/>
            <person name="Morton B.R."/>
            <person name="Clegg M.T."/>
            <person name="Duvall M.R."/>
        </authorList>
    </citation>
    <scope>NUCLEOTIDE SEQUENCE</scope>
    <source>
        <strain evidence="6">ATCC BAA-2683</strain>
    </source>
</reference>